<feature type="compositionally biased region" description="Basic and acidic residues" evidence="1">
    <location>
        <begin position="451"/>
        <end position="463"/>
    </location>
</feature>
<evidence type="ECO:0000313" key="3">
    <source>
        <dbReference type="Proteomes" id="UP001305414"/>
    </source>
</evidence>
<feature type="region of interest" description="Disordered" evidence="1">
    <location>
        <begin position="1"/>
        <end position="225"/>
    </location>
</feature>
<feature type="compositionally biased region" description="Polar residues" evidence="1">
    <location>
        <begin position="1"/>
        <end position="18"/>
    </location>
</feature>
<feature type="compositionally biased region" description="Polar residues" evidence="1">
    <location>
        <begin position="266"/>
        <end position="277"/>
    </location>
</feature>
<evidence type="ECO:0000313" key="2">
    <source>
        <dbReference type="EMBL" id="KAK5626896.1"/>
    </source>
</evidence>
<protein>
    <submittedName>
        <fullName evidence="2">Uncharacterized protein</fullName>
    </submittedName>
</protein>
<feature type="compositionally biased region" description="Low complexity" evidence="1">
    <location>
        <begin position="392"/>
        <end position="406"/>
    </location>
</feature>
<reference evidence="2 3" key="1">
    <citation type="submission" date="2023-10" db="EMBL/GenBank/DDBJ databases">
        <title>Draft genome sequence of Xylaria bambusicola isolate GMP-LS, the root and basal stem rot pathogen of sugarcane in Indonesia.</title>
        <authorList>
            <person name="Selvaraj P."/>
            <person name="Muralishankar V."/>
            <person name="Muruganantham S."/>
            <person name="Sp S."/>
            <person name="Haryani S."/>
            <person name="Lau K.J.X."/>
            <person name="Naqvi N.I."/>
        </authorList>
    </citation>
    <scope>NUCLEOTIDE SEQUENCE [LARGE SCALE GENOMIC DNA]</scope>
    <source>
        <strain evidence="2">GMP-LS</strain>
    </source>
</reference>
<feature type="compositionally biased region" description="Polar residues" evidence="1">
    <location>
        <begin position="34"/>
        <end position="45"/>
    </location>
</feature>
<organism evidence="2 3">
    <name type="scientific">Xylaria bambusicola</name>
    <dbReference type="NCBI Taxonomy" id="326684"/>
    <lineage>
        <taxon>Eukaryota</taxon>
        <taxon>Fungi</taxon>
        <taxon>Dikarya</taxon>
        <taxon>Ascomycota</taxon>
        <taxon>Pezizomycotina</taxon>
        <taxon>Sordariomycetes</taxon>
        <taxon>Xylariomycetidae</taxon>
        <taxon>Xylariales</taxon>
        <taxon>Xylariaceae</taxon>
        <taxon>Xylaria</taxon>
    </lineage>
</organism>
<feature type="region of interest" description="Disordered" evidence="1">
    <location>
        <begin position="266"/>
        <end position="296"/>
    </location>
</feature>
<accession>A0AAN7UIY8</accession>
<feature type="compositionally biased region" description="Basic and acidic residues" evidence="1">
    <location>
        <begin position="182"/>
        <end position="205"/>
    </location>
</feature>
<feature type="compositionally biased region" description="Polar residues" evidence="1">
    <location>
        <begin position="367"/>
        <end position="382"/>
    </location>
</feature>
<feature type="compositionally biased region" description="Basic and acidic residues" evidence="1">
    <location>
        <begin position="482"/>
        <end position="493"/>
    </location>
</feature>
<evidence type="ECO:0000256" key="1">
    <source>
        <dbReference type="SAM" id="MobiDB-lite"/>
    </source>
</evidence>
<gene>
    <name evidence="2" type="ORF">RRF57_002611</name>
</gene>
<name>A0AAN7UIY8_9PEZI</name>
<dbReference type="EMBL" id="JAWHQM010000004">
    <property type="protein sequence ID" value="KAK5626896.1"/>
    <property type="molecule type" value="Genomic_DNA"/>
</dbReference>
<keyword evidence="3" id="KW-1185">Reference proteome</keyword>
<feature type="compositionally biased region" description="Basic and acidic residues" evidence="1">
    <location>
        <begin position="121"/>
        <end position="131"/>
    </location>
</feature>
<feature type="region of interest" description="Disordered" evidence="1">
    <location>
        <begin position="332"/>
        <end position="493"/>
    </location>
</feature>
<feature type="compositionally biased region" description="Basic and acidic residues" evidence="1">
    <location>
        <begin position="76"/>
        <end position="106"/>
    </location>
</feature>
<sequence length="493" mass="54109">MGTNQSTLDESSTSPTSQKQRRRLNLHQEKEAISGQSVVNSQPTYKISRECRETNEHSAQIGLGTGQSRNPLPPRVSEKTDQTRNKKRADPRDDCTQGHQHQDKNLIDLTEDQAGDPQRPLPDEPRTELKIKPRKKRGLLMISERESICGSSLKPKTTQLPSEKGGDSSKSSDVSPHTPADPPEKILEPAPRRKKASEESVDHQEPCAANMCHSEDEEFETQRTIRHKPVSKLRAELRAITEQSNNGRTDTCALTDRRSLRLAQQVTNKDTTSSTGVDQDRRPLRSTSREGIVTADEVPAPRLAKLGRKSIKSKEVIGFIFDGSDSLVSIRQNEHAQDQTSSDLASNGDLDNQPYQSKSGLCEDFVTNETPPNSESQASKNCSLVGKAGPPTQTEEASSAITTATTKQPKLVISNPATRGKKAAKPSDAAGQMPKCPLPAEPTESSSRQIPETKKATRIRDKSAATPLPGFSRANGGPWSREAYDLFDFKRPS</sequence>
<dbReference type="Proteomes" id="UP001305414">
    <property type="component" value="Unassembled WGS sequence"/>
</dbReference>
<feature type="compositionally biased region" description="Polar residues" evidence="1">
    <location>
        <begin position="338"/>
        <end position="359"/>
    </location>
</feature>
<comment type="caution">
    <text evidence="2">The sequence shown here is derived from an EMBL/GenBank/DDBJ whole genome shotgun (WGS) entry which is preliminary data.</text>
</comment>
<dbReference type="AlphaFoldDB" id="A0AAN7UIY8"/>
<proteinExistence type="predicted"/>
<feature type="compositionally biased region" description="Basic and acidic residues" evidence="1">
    <location>
        <begin position="47"/>
        <end position="56"/>
    </location>
</feature>